<dbReference type="GO" id="GO:0016787">
    <property type="term" value="F:hydrolase activity"/>
    <property type="evidence" value="ECO:0007669"/>
    <property type="project" value="InterPro"/>
</dbReference>
<dbReference type="GO" id="GO:0005737">
    <property type="term" value="C:cytoplasm"/>
    <property type="evidence" value="ECO:0007669"/>
    <property type="project" value="TreeGrafter"/>
</dbReference>
<gene>
    <name evidence="2" type="ORF">PAESOLCIP111_01188</name>
</gene>
<keyword evidence="3" id="KW-1185">Reference proteome</keyword>
<protein>
    <recommendedName>
        <fullName evidence="1">Amidohydrolase-related domain-containing protein</fullName>
    </recommendedName>
</protein>
<evidence type="ECO:0000313" key="3">
    <source>
        <dbReference type="Proteomes" id="UP000693672"/>
    </source>
</evidence>
<dbReference type="Pfam" id="PF04909">
    <property type="entry name" value="Amidohydro_2"/>
    <property type="match status" value="1"/>
</dbReference>
<reference evidence="2" key="1">
    <citation type="submission" date="2021-06" db="EMBL/GenBank/DDBJ databases">
        <authorList>
            <person name="Criscuolo A."/>
        </authorList>
    </citation>
    <scope>NUCLEOTIDE SEQUENCE</scope>
    <source>
        <strain evidence="2">CIP111600</strain>
    </source>
</reference>
<proteinExistence type="predicted"/>
<dbReference type="Proteomes" id="UP000693672">
    <property type="component" value="Unassembled WGS sequence"/>
</dbReference>
<evidence type="ECO:0000259" key="1">
    <source>
        <dbReference type="Pfam" id="PF04909"/>
    </source>
</evidence>
<name>A0A916JWJ9_9BACL</name>
<dbReference type="GO" id="GO:0019748">
    <property type="term" value="P:secondary metabolic process"/>
    <property type="evidence" value="ECO:0007669"/>
    <property type="project" value="TreeGrafter"/>
</dbReference>
<feature type="domain" description="Amidohydrolase-related" evidence="1">
    <location>
        <begin position="3"/>
        <end position="243"/>
    </location>
</feature>
<sequence length="251" mass="28635">MIIDAHTHIWGGRYDDSTRTLLRACERFGISKLYVSGLRSHDSDESEIASLNADVYRFMKEQPDVAEGYCYVNPAHPGALNVLKRGIEQYGMSGMKLWVATFCDDPRVFPLVEQCIEYRIPILIHSFHKTVGQLPYETTGIHVANLAERYPEAKLLMAHFGGNCYHGIKAVRDYPNVWHDFSGSPFRRDDLDYAVEQVGADRIVFGSDMPITYLVNYGQVEEAELTAEQRELIYYKNTIRLFDRGLSGRPS</sequence>
<dbReference type="PANTHER" id="PTHR21240">
    <property type="entry name" value="2-AMINO-3-CARBOXYLMUCONATE-6-SEMIALDEHYDE DECARBOXYLASE"/>
    <property type="match status" value="1"/>
</dbReference>
<dbReference type="RefSeq" id="WP_218090993.1">
    <property type="nucleotide sequence ID" value="NZ_CAJVAS010000003.1"/>
</dbReference>
<dbReference type="CDD" id="cd01292">
    <property type="entry name" value="metallo-dependent_hydrolases"/>
    <property type="match status" value="1"/>
</dbReference>
<comment type="caution">
    <text evidence="2">The sequence shown here is derived from an EMBL/GenBank/DDBJ whole genome shotgun (WGS) entry which is preliminary data.</text>
</comment>
<dbReference type="InterPro" id="IPR032465">
    <property type="entry name" value="ACMSD"/>
</dbReference>
<organism evidence="2 3">
    <name type="scientific">Paenibacillus solanacearum</name>
    <dbReference type="NCBI Taxonomy" id="2048548"/>
    <lineage>
        <taxon>Bacteria</taxon>
        <taxon>Bacillati</taxon>
        <taxon>Bacillota</taxon>
        <taxon>Bacilli</taxon>
        <taxon>Bacillales</taxon>
        <taxon>Paenibacillaceae</taxon>
        <taxon>Paenibacillus</taxon>
    </lineage>
</organism>
<evidence type="ECO:0000313" key="2">
    <source>
        <dbReference type="EMBL" id="CAG7609611.1"/>
    </source>
</evidence>
<dbReference type="AlphaFoldDB" id="A0A916JWJ9"/>
<dbReference type="InterPro" id="IPR006680">
    <property type="entry name" value="Amidohydro-rel"/>
</dbReference>
<accession>A0A916JWJ9</accession>
<dbReference type="EMBL" id="CAJVAS010000003">
    <property type="protein sequence ID" value="CAG7609611.1"/>
    <property type="molecule type" value="Genomic_DNA"/>
</dbReference>
<dbReference type="PANTHER" id="PTHR21240:SF28">
    <property type="entry name" value="ISO-OROTATE DECARBOXYLASE (EUROFUNG)"/>
    <property type="match status" value="1"/>
</dbReference>
<dbReference type="GO" id="GO:0016831">
    <property type="term" value="F:carboxy-lyase activity"/>
    <property type="evidence" value="ECO:0007669"/>
    <property type="project" value="InterPro"/>
</dbReference>